<gene>
    <name evidence="5" type="ORF">G7Y85_03470</name>
</gene>
<dbReference type="CDD" id="cd06170">
    <property type="entry name" value="LuxR_C_like"/>
    <property type="match status" value="1"/>
</dbReference>
<dbReference type="InterPro" id="IPR000792">
    <property type="entry name" value="Tscrpt_reg_LuxR_C"/>
</dbReference>
<evidence type="ECO:0000256" key="3">
    <source>
        <dbReference type="ARBA" id="ARBA00023163"/>
    </source>
</evidence>
<dbReference type="SMART" id="SM00421">
    <property type="entry name" value="HTH_LUXR"/>
    <property type="match status" value="1"/>
</dbReference>
<keyword evidence="3" id="KW-0804">Transcription</keyword>
<dbReference type="PANTHER" id="PTHR44688:SF16">
    <property type="entry name" value="DNA-BINDING TRANSCRIPTIONAL ACTIVATOR DEVR_DOSR"/>
    <property type="match status" value="1"/>
</dbReference>
<dbReference type="InterPro" id="IPR016032">
    <property type="entry name" value="Sig_transdc_resp-reg_C-effctor"/>
</dbReference>
<dbReference type="PRINTS" id="PR00038">
    <property type="entry name" value="HTHLUXR"/>
</dbReference>
<keyword evidence="2" id="KW-0238">DNA-binding</keyword>
<evidence type="ECO:0000259" key="4">
    <source>
        <dbReference type="PROSITE" id="PS50043"/>
    </source>
</evidence>
<dbReference type="Pfam" id="PF00196">
    <property type="entry name" value="GerE"/>
    <property type="match status" value="1"/>
</dbReference>
<accession>A0A6M2BNM5</accession>
<name>A0A6M2BNM5_9GAMM</name>
<dbReference type="PANTHER" id="PTHR44688">
    <property type="entry name" value="DNA-BINDING TRANSCRIPTIONAL ACTIVATOR DEVR_DOSR"/>
    <property type="match status" value="1"/>
</dbReference>
<dbReference type="SUPFAM" id="SSF46894">
    <property type="entry name" value="C-terminal effector domain of the bipartite response regulators"/>
    <property type="match status" value="1"/>
</dbReference>
<protein>
    <submittedName>
        <fullName evidence="5">Helix-turn-helix transcriptional regulator</fullName>
    </submittedName>
</protein>
<feature type="domain" description="HTH luxR-type" evidence="4">
    <location>
        <begin position="83"/>
        <end position="148"/>
    </location>
</feature>
<dbReference type="InterPro" id="IPR036388">
    <property type="entry name" value="WH-like_DNA-bd_sf"/>
</dbReference>
<comment type="caution">
    <text evidence="5">The sequence shown here is derived from an EMBL/GenBank/DDBJ whole genome shotgun (WGS) entry which is preliminary data.</text>
</comment>
<evidence type="ECO:0000256" key="1">
    <source>
        <dbReference type="ARBA" id="ARBA00023015"/>
    </source>
</evidence>
<reference evidence="5 6" key="1">
    <citation type="journal article" date="2014" name="Int. J. Syst. Evol. Microbiol.">
        <title>Solimonas terrae sp. nov., isolated from soil.</title>
        <authorList>
            <person name="Kim S.J."/>
            <person name="Moon J.Y."/>
            <person name="Weon H.Y."/>
            <person name="Ahn J.H."/>
            <person name="Chen W.M."/>
            <person name="Kwon S.W."/>
        </authorList>
    </citation>
    <scope>NUCLEOTIDE SEQUENCE [LARGE SCALE GENOMIC DNA]</scope>
    <source>
        <strain evidence="5 6">KIS83-12</strain>
    </source>
</reference>
<keyword evidence="1" id="KW-0805">Transcription regulation</keyword>
<proteinExistence type="predicted"/>
<dbReference type="GO" id="GO:0006355">
    <property type="term" value="P:regulation of DNA-templated transcription"/>
    <property type="evidence" value="ECO:0007669"/>
    <property type="project" value="InterPro"/>
</dbReference>
<evidence type="ECO:0000313" key="6">
    <source>
        <dbReference type="Proteomes" id="UP000472676"/>
    </source>
</evidence>
<dbReference type="GO" id="GO:0003677">
    <property type="term" value="F:DNA binding"/>
    <property type="evidence" value="ECO:0007669"/>
    <property type="project" value="UniProtKB-KW"/>
</dbReference>
<sequence length="165" mass="18399">MRISGLRRLPNVVCRLASNAPRGCRDQNLLFVRRVGAPGLLNWHHGSTKRQRGAPLMDFGHAAESRGFDDESRRFWQFNQSANVRLIEPLTVREKHFLRLLADGASNRQMADALSVSENTVKYHLKNVYSKFAVRTRVQAVNAAIQLGMLSSHTATPAYGAGLST</sequence>
<dbReference type="PROSITE" id="PS50043">
    <property type="entry name" value="HTH_LUXR_2"/>
    <property type="match status" value="1"/>
</dbReference>
<dbReference type="EMBL" id="JAAMOW010000001">
    <property type="protein sequence ID" value="NGY03811.1"/>
    <property type="molecule type" value="Genomic_DNA"/>
</dbReference>
<dbReference type="Gene3D" id="1.10.10.10">
    <property type="entry name" value="Winged helix-like DNA-binding domain superfamily/Winged helix DNA-binding domain"/>
    <property type="match status" value="1"/>
</dbReference>
<evidence type="ECO:0000313" key="5">
    <source>
        <dbReference type="EMBL" id="NGY03811.1"/>
    </source>
</evidence>
<dbReference type="AlphaFoldDB" id="A0A6M2BNM5"/>
<dbReference type="Proteomes" id="UP000472676">
    <property type="component" value="Unassembled WGS sequence"/>
</dbReference>
<evidence type="ECO:0000256" key="2">
    <source>
        <dbReference type="ARBA" id="ARBA00023125"/>
    </source>
</evidence>
<keyword evidence="6" id="KW-1185">Reference proteome</keyword>
<organism evidence="5 6">
    <name type="scientific">Solimonas terrae</name>
    <dbReference type="NCBI Taxonomy" id="1396819"/>
    <lineage>
        <taxon>Bacteria</taxon>
        <taxon>Pseudomonadati</taxon>
        <taxon>Pseudomonadota</taxon>
        <taxon>Gammaproteobacteria</taxon>
        <taxon>Nevskiales</taxon>
        <taxon>Nevskiaceae</taxon>
        <taxon>Solimonas</taxon>
    </lineage>
</organism>